<evidence type="ECO:0000259" key="1">
    <source>
        <dbReference type="Pfam" id="PF12973"/>
    </source>
</evidence>
<name>A0A1M7BAY8_9RHOB</name>
<dbReference type="SUPFAM" id="SSF51182">
    <property type="entry name" value="RmlC-like cupins"/>
    <property type="match status" value="1"/>
</dbReference>
<gene>
    <name evidence="2" type="ORF">SAMN05444398_103146</name>
</gene>
<keyword evidence="3" id="KW-1185">Reference proteome</keyword>
<accession>A0A1M7BAY8</accession>
<evidence type="ECO:0000313" key="2">
    <source>
        <dbReference type="EMBL" id="SHL51799.1"/>
    </source>
</evidence>
<feature type="domain" description="ChrR-like cupin" evidence="1">
    <location>
        <begin position="13"/>
        <end position="119"/>
    </location>
</feature>
<dbReference type="OrthoDB" id="9793147at2"/>
<evidence type="ECO:0000313" key="3">
    <source>
        <dbReference type="Proteomes" id="UP000183974"/>
    </source>
</evidence>
<dbReference type="EMBL" id="FRBR01000003">
    <property type="protein sequence ID" value="SHL51799.1"/>
    <property type="molecule type" value="Genomic_DNA"/>
</dbReference>
<dbReference type="Pfam" id="PF12973">
    <property type="entry name" value="Cupin_7"/>
    <property type="match status" value="1"/>
</dbReference>
<dbReference type="AlphaFoldDB" id="A0A1M7BAY8"/>
<dbReference type="InterPro" id="IPR014710">
    <property type="entry name" value="RmlC-like_jellyroll"/>
</dbReference>
<dbReference type="Gene3D" id="2.60.120.10">
    <property type="entry name" value="Jelly Rolls"/>
    <property type="match status" value="1"/>
</dbReference>
<dbReference type="InterPro" id="IPR025979">
    <property type="entry name" value="ChrR-like_cupin_dom"/>
</dbReference>
<dbReference type="RefSeq" id="WP_073034200.1">
    <property type="nucleotide sequence ID" value="NZ_BMLR01000003.1"/>
</dbReference>
<reference evidence="2 3" key="1">
    <citation type="submission" date="2016-11" db="EMBL/GenBank/DDBJ databases">
        <authorList>
            <person name="Jaros S."/>
            <person name="Januszkiewicz K."/>
            <person name="Wedrychowicz H."/>
        </authorList>
    </citation>
    <scope>NUCLEOTIDE SEQUENCE [LARGE SCALE GENOMIC DNA]</scope>
    <source>
        <strain evidence="2 3">DSM 29589</strain>
    </source>
</reference>
<sequence length="128" mass="14415">MTINKEHKEFYAIDMGTEGWHTPPGYPKGIQQKILAGELDEVNKTGNRTRLLRFEPGVFTTAPFVHDYWEEVYLVEGDLTVGNDENGEGGESYDPHTYACRPPGAYHGPFKSEGGCVLMEIHYFDETA</sequence>
<dbReference type="STRING" id="337701.SAMN05444398_103146"/>
<protein>
    <submittedName>
        <fullName evidence="2">ChrR Cupin-like domain-containing protein</fullName>
    </submittedName>
</protein>
<dbReference type="Proteomes" id="UP000183974">
    <property type="component" value="Unassembled WGS sequence"/>
</dbReference>
<organism evidence="2 3">
    <name type="scientific">Roseovarius pacificus</name>
    <dbReference type="NCBI Taxonomy" id="337701"/>
    <lineage>
        <taxon>Bacteria</taxon>
        <taxon>Pseudomonadati</taxon>
        <taxon>Pseudomonadota</taxon>
        <taxon>Alphaproteobacteria</taxon>
        <taxon>Rhodobacterales</taxon>
        <taxon>Roseobacteraceae</taxon>
        <taxon>Roseovarius</taxon>
    </lineage>
</organism>
<proteinExistence type="predicted"/>
<dbReference type="InterPro" id="IPR011051">
    <property type="entry name" value="RmlC_Cupin_sf"/>
</dbReference>